<proteinExistence type="predicted"/>
<evidence type="ECO:0000313" key="2">
    <source>
        <dbReference type="Proteomes" id="UP001148018"/>
    </source>
</evidence>
<reference evidence="1" key="1">
    <citation type="submission" date="2022-07" db="EMBL/GenBank/DDBJ databases">
        <title>Chromosome-level genome of Muraenolepis orangiensis.</title>
        <authorList>
            <person name="Kim J."/>
        </authorList>
    </citation>
    <scope>NUCLEOTIDE SEQUENCE</scope>
    <source>
        <strain evidence="1">KU_S4_2022</strain>
        <tissue evidence="1">Muscle</tissue>
    </source>
</reference>
<accession>A0A9Q0EA26</accession>
<gene>
    <name evidence="1" type="ORF">NHX12_030552</name>
</gene>
<evidence type="ECO:0000313" key="1">
    <source>
        <dbReference type="EMBL" id="KAJ3602804.1"/>
    </source>
</evidence>
<dbReference type="EMBL" id="JANIIK010000046">
    <property type="protein sequence ID" value="KAJ3602804.1"/>
    <property type="molecule type" value="Genomic_DNA"/>
</dbReference>
<sequence length="92" mass="10471">MLGRFHPNLSDRSAMRTEACTMDRVQHTRNSSPDPRPALRTEFNIPGSVLLIRGLHYGQSSTYQDQFSWSEACTTDRVQHTRISSPGLRPKL</sequence>
<dbReference type="AlphaFoldDB" id="A0A9Q0EA26"/>
<name>A0A9Q0EA26_9TELE</name>
<dbReference type="Proteomes" id="UP001148018">
    <property type="component" value="Unassembled WGS sequence"/>
</dbReference>
<protein>
    <submittedName>
        <fullName evidence="1">Uncharacterized protein</fullName>
    </submittedName>
</protein>
<organism evidence="1 2">
    <name type="scientific">Muraenolepis orangiensis</name>
    <name type="common">Patagonian moray cod</name>
    <dbReference type="NCBI Taxonomy" id="630683"/>
    <lineage>
        <taxon>Eukaryota</taxon>
        <taxon>Metazoa</taxon>
        <taxon>Chordata</taxon>
        <taxon>Craniata</taxon>
        <taxon>Vertebrata</taxon>
        <taxon>Euteleostomi</taxon>
        <taxon>Actinopterygii</taxon>
        <taxon>Neopterygii</taxon>
        <taxon>Teleostei</taxon>
        <taxon>Neoteleostei</taxon>
        <taxon>Acanthomorphata</taxon>
        <taxon>Zeiogadaria</taxon>
        <taxon>Gadariae</taxon>
        <taxon>Gadiformes</taxon>
        <taxon>Muraenolepidoidei</taxon>
        <taxon>Muraenolepididae</taxon>
        <taxon>Muraenolepis</taxon>
    </lineage>
</organism>
<comment type="caution">
    <text evidence="1">The sequence shown here is derived from an EMBL/GenBank/DDBJ whole genome shotgun (WGS) entry which is preliminary data.</text>
</comment>
<keyword evidence="2" id="KW-1185">Reference proteome</keyword>